<dbReference type="EMBL" id="AP022591">
    <property type="protein sequence ID" value="BBY44590.1"/>
    <property type="molecule type" value="Genomic_DNA"/>
</dbReference>
<organism evidence="1 2">
    <name type="scientific">Mycolicibacterium celeriflavum</name>
    <name type="common">Mycobacterium celeriflavum</name>
    <dbReference type="NCBI Taxonomy" id="1249101"/>
    <lineage>
        <taxon>Bacteria</taxon>
        <taxon>Bacillati</taxon>
        <taxon>Actinomycetota</taxon>
        <taxon>Actinomycetes</taxon>
        <taxon>Mycobacteriales</taxon>
        <taxon>Mycobacteriaceae</taxon>
        <taxon>Mycolicibacterium</taxon>
    </lineage>
</organism>
<gene>
    <name evidence="1" type="ORF">MCEL_28850</name>
</gene>
<name>A0A7I7RJW7_MYCCF</name>
<proteinExistence type="predicted"/>
<protein>
    <submittedName>
        <fullName evidence="1">Uncharacterized protein</fullName>
    </submittedName>
</protein>
<keyword evidence="2" id="KW-1185">Reference proteome</keyword>
<sequence length="58" mass="6532">MHDLLQSLGIQPRRELHRADYVGEQHRYVLVFTVGLLWRNPDSAGVAEARSGAEIMAT</sequence>
<accession>A0A7I7RJW7</accession>
<evidence type="ECO:0000313" key="1">
    <source>
        <dbReference type="EMBL" id="BBY44590.1"/>
    </source>
</evidence>
<dbReference type="KEGG" id="mcee:MCEL_28850"/>
<dbReference type="Proteomes" id="UP000466431">
    <property type="component" value="Chromosome"/>
</dbReference>
<dbReference type="AlphaFoldDB" id="A0A7I7RJW7"/>
<evidence type="ECO:0000313" key="2">
    <source>
        <dbReference type="Proteomes" id="UP000466431"/>
    </source>
</evidence>
<reference evidence="1 2" key="1">
    <citation type="journal article" date="2019" name="Emerg. Microbes Infect.">
        <title>Comprehensive subspecies identification of 175 nontuberculous mycobacteria species based on 7547 genomic profiles.</title>
        <authorList>
            <person name="Matsumoto Y."/>
            <person name="Kinjo T."/>
            <person name="Motooka D."/>
            <person name="Nabeya D."/>
            <person name="Jung N."/>
            <person name="Uechi K."/>
            <person name="Horii T."/>
            <person name="Iida T."/>
            <person name="Fujita J."/>
            <person name="Nakamura S."/>
        </authorList>
    </citation>
    <scope>NUCLEOTIDE SEQUENCE [LARGE SCALE GENOMIC DNA]</scope>
    <source>
        <strain evidence="1 2">JCM 18439</strain>
    </source>
</reference>